<dbReference type="EMBL" id="KE361635">
    <property type="protein sequence ID" value="EPQ28265.1"/>
    <property type="molecule type" value="Genomic_DNA"/>
</dbReference>
<feature type="signal peptide" evidence="1">
    <location>
        <begin position="1"/>
        <end position="25"/>
    </location>
</feature>
<dbReference type="KEGG" id="pfp:PFL1_04092"/>
<gene>
    <name evidence="2" type="ORF">PFL1_04092</name>
</gene>
<reference evidence="2 3" key="1">
    <citation type="journal article" date="2013" name="Plant Cell">
        <title>The transition from a phytopathogenic smut ancestor to an anamorphic biocontrol agent deciphered by comparative whole-genome analysis.</title>
        <authorList>
            <person name="Lefebvre F."/>
            <person name="Joly D.L."/>
            <person name="Labbe C."/>
            <person name="Teichmann B."/>
            <person name="Linning R."/>
            <person name="Belzile F."/>
            <person name="Bakkeren G."/>
            <person name="Belanger R.R."/>
        </authorList>
    </citation>
    <scope>NUCLEOTIDE SEQUENCE [LARGE SCALE GENOMIC DNA]</scope>
    <source>
        <strain evidence="2 3">PF-1</strain>
    </source>
</reference>
<evidence type="ECO:0000256" key="1">
    <source>
        <dbReference type="SAM" id="SignalP"/>
    </source>
</evidence>
<evidence type="ECO:0000313" key="3">
    <source>
        <dbReference type="Proteomes" id="UP000053664"/>
    </source>
</evidence>
<dbReference type="RefSeq" id="XP_007879807.1">
    <property type="nucleotide sequence ID" value="XM_007881616.1"/>
</dbReference>
<keyword evidence="1" id="KW-0732">Signal</keyword>
<evidence type="ECO:0000313" key="2">
    <source>
        <dbReference type="EMBL" id="EPQ28265.1"/>
    </source>
</evidence>
<accession>A0A061H8B7</accession>
<organism evidence="2 3">
    <name type="scientific">Pseudozyma flocculosa PF-1</name>
    <dbReference type="NCBI Taxonomy" id="1277687"/>
    <lineage>
        <taxon>Eukaryota</taxon>
        <taxon>Fungi</taxon>
        <taxon>Dikarya</taxon>
        <taxon>Basidiomycota</taxon>
        <taxon>Ustilaginomycotina</taxon>
        <taxon>Ustilaginomycetes</taxon>
        <taxon>Ustilaginales</taxon>
        <taxon>Ustilaginaceae</taxon>
        <taxon>Pseudozyma</taxon>
    </lineage>
</organism>
<protein>
    <submittedName>
        <fullName evidence="2">Uncharacterized protein</fullName>
    </submittedName>
</protein>
<name>A0A061H8B7_9BASI</name>
<dbReference type="HOGENOM" id="CLU_1993612_0_0_1"/>
<proteinExistence type="predicted"/>
<dbReference type="AlphaFoldDB" id="A0A061H8B7"/>
<feature type="chain" id="PRO_5001604019" evidence="1">
    <location>
        <begin position="26"/>
        <end position="125"/>
    </location>
</feature>
<sequence length="125" mass="12651">MACSFHWRRIFGFALVVLVVALSSSLEDRGVAVLASPVPEKITESAYPGGISVVNGSSIYCPPANNVGGASSAKSSIGTICHDLQASSSSSSAAAYTTPSLSLVVLGLAGTAMSFALADVHPAFF</sequence>
<dbReference type="GeneID" id="19318199"/>
<dbReference type="Proteomes" id="UP000053664">
    <property type="component" value="Unassembled WGS sequence"/>
</dbReference>